<dbReference type="Proteomes" id="UP000250579">
    <property type="component" value="Chromosome"/>
</dbReference>
<sequence length="95" mass="10418">MAEKKPSVVPFPSKPIALNQMDLSTRSIEADADLRASMLGDLLVQLAERDSSHSDELRLKVACNIAQELLDEMVTLYRRAISSSRCANALATTID</sequence>
<evidence type="ECO:0000313" key="2">
    <source>
        <dbReference type="Proteomes" id="UP000250579"/>
    </source>
</evidence>
<gene>
    <name evidence="1" type="ORF">CE139_10700</name>
</gene>
<proteinExistence type="predicted"/>
<dbReference type="AlphaFoldDB" id="A0A2Z5A698"/>
<reference evidence="1 2" key="1">
    <citation type="submission" date="2017-06" db="EMBL/GenBank/DDBJ databases">
        <title>Evolution towards high GC content and high-temperature stress adaptation in endophytic Pseudomonas oryzihabitans impacted its plant-growth promoting traits.</title>
        <authorList>
            <person name="Nascimento F.X."/>
        </authorList>
    </citation>
    <scope>NUCLEOTIDE SEQUENCE [LARGE SCALE GENOMIC DNA]</scope>
    <source>
        <strain evidence="1 2">MS8</strain>
    </source>
</reference>
<protein>
    <submittedName>
        <fullName evidence="1">Uncharacterized protein</fullName>
    </submittedName>
</protein>
<accession>A0A2Z5A698</accession>
<organism evidence="1 2">
    <name type="scientific">Pseudomonas oryzihabitans</name>
    <dbReference type="NCBI Taxonomy" id="47885"/>
    <lineage>
        <taxon>Bacteria</taxon>
        <taxon>Pseudomonadati</taxon>
        <taxon>Pseudomonadota</taxon>
        <taxon>Gammaproteobacteria</taxon>
        <taxon>Pseudomonadales</taxon>
        <taxon>Pseudomonadaceae</taxon>
        <taxon>Pseudomonas</taxon>
    </lineage>
</organism>
<name>A0A2Z5A698_9PSED</name>
<evidence type="ECO:0000313" key="1">
    <source>
        <dbReference type="EMBL" id="AXA66275.1"/>
    </source>
</evidence>
<dbReference type="EMBL" id="CP022198">
    <property type="protein sequence ID" value="AXA66275.1"/>
    <property type="molecule type" value="Genomic_DNA"/>
</dbReference>